<organism evidence="4 5">
    <name type="scientific">Mizuhopecten yessoensis</name>
    <name type="common">Japanese scallop</name>
    <name type="synonym">Patinopecten yessoensis</name>
    <dbReference type="NCBI Taxonomy" id="6573"/>
    <lineage>
        <taxon>Eukaryota</taxon>
        <taxon>Metazoa</taxon>
        <taxon>Spiralia</taxon>
        <taxon>Lophotrochozoa</taxon>
        <taxon>Mollusca</taxon>
        <taxon>Bivalvia</taxon>
        <taxon>Autobranchia</taxon>
        <taxon>Pteriomorphia</taxon>
        <taxon>Pectinida</taxon>
        <taxon>Pectinoidea</taxon>
        <taxon>Pectinidae</taxon>
        <taxon>Mizuhopecten</taxon>
    </lineage>
</organism>
<accession>A0A210PN41</accession>
<name>A0A210PN41_MIZYE</name>
<dbReference type="Proteomes" id="UP000242188">
    <property type="component" value="Unassembled WGS sequence"/>
</dbReference>
<evidence type="ECO:0000256" key="3">
    <source>
        <dbReference type="RuleBase" id="RU363129"/>
    </source>
</evidence>
<dbReference type="AlphaFoldDB" id="A0A210PN41"/>
<dbReference type="GO" id="GO:0008107">
    <property type="term" value="F:galactoside 2-alpha-L-fucosyltransferase activity"/>
    <property type="evidence" value="ECO:0007669"/>
    <property type="project" value="InterPro"/>
</dbReference>
<comment type="caution">
    <text evidence="4">The sequence shown here is derived from an EMBL/GenBank/DDBJ whole genome shotgun (WGS) entry which is preliminary data.</text>
</comment>
<evidence type="ECO:0000313" key="5">
    <source>
        <dbReference type="Proteomes" id="UP000242188"/>
    </source>
</evidence>
<keyword evidence="5" id="KW-1185">Reference proteome</keyword>
<keyword evidence="3" id="KW-0812">Transmembrane</keyword>
<evidence type="ECO:0000256" key="2">
    <source>
        <dbReference type="ARBA" id="ARBA00022679"/>
    </source>
</evidence>
<comment type="pathway">
    <text evidence="3">Protein modification; protein glycosylation.</text>
</comment>
<dbReference type="STRING" id="6573.A0A210PN41"/>
<comment type="subcellular location">
    <subcellularLocation>
        <location evidence="3">Golgi apparatus</location>
        <location evidence="3">Golgi stack membrane</location>
        <topology evidence="3">Single-pass type II membrane protein</topology>
    </subcellularLocation>
</comment>
<keyword evidence="3" id="KW-0333">Golgi apparatus</keyword>
<dbReference type="PANTHER" id="PTHR11927:SF9">
    <property type="entry name" value="L-FUCOSYLTRANSFERASE"/>
    <property type="match status" value="1"/>
</dbReference>
<dbReference type="CDD" id="cd11301">
    <property type="entry name" value="Fut1_Fut2_like"/>
    <property type="match status" value="1"/>
</dbReference>
<keyword evidence="2 3" id="KW-0808">Transferase</keyword>
<dbReference type="GO" id="GO:0005975">
    <property type="term" value="P:carbohydrate metabolic process"/>
    <property type="evidence" value="ECO:0007669"/>
    <property type="project" value="InterPro"/>
</dbReference>
<reference evidence="4 5" key="1">
    <citation type="journal article" date="2017" name="Nat. Ecol. Evol.">
        <title>Scallop genome provides insights into evolution of bilaterian karyotype and development.</title>
        <authorList>
            <person name="Wang S."/>
            <person name="Zhang J."/>
            <person name="Jiao W."/>
            <person name="Li J."/>
            <person name="Xun X."/>
            <person name="Sun Y."/>
            <person name="Guo X."/>
            <person name="Huan P."/>
            <person name="Dong B."/>
            <person name="Zhang L."/>
            <person name="Hu X."/>
            <person name="Sun X."/>
            <person name="Wang J."/>
            <person name="Zhao C."/>
            <person name="Wang Y."/>
            <person name="Wang D."/>
            <person name="Huang X."/>
            <person name="Wang R."/>
            <person name="Lv J."/>
            <person name="Li Y."/>
            <person name="Zhang Z."/>
            <person name="Liu B."/>
            <person name="Lu W."/>
            <person name="Hui Y."/>
            <person name="Liang J."/>
            <person name="Zhou Z."/>
            <person name="Hou R."/>
            <person name="Li X."/>
            <person name="Liu Y."/>
            <person name="Li H."/>
            <person name="Ning X."/>
            <person name="Lin Y."/>
            <person name="Zhao L."/>
            <person name="Xing Q."/>
            <person name="Dou J."/>
            <person name="Li Y."/>
            <person name="Mao J."/>
            <person name="Guo H."/>
            <person name="Dou H."/>
            <person name="Li T."/>
            <person name="Mu C."/>
            <person name="Jiang W."/>
            <person name="Fu Q."/>
            <person name="Fu X."/>
            <person name="Miao Y."/>
            <person name="Liu J."/>
            <person name="Yu Q."/>
            <person name="Li R."/>
            <person name="Liao H."/>
            <person name="Li X."/>
            <person name="Kong Y."/>
            <person name="Jiang Z."/>
            <person name="Chourrout D."/>
            <person name="Li R."/>
            <person name="Bao Z."/>
        </authorList>
    </citation>
    <scope>NUCLEOTIDE SEQUENCE [LARGE SCALE GENOMIC DNA]</scope>
    <source>
        <strain evidence="4 5">PY_sf001</strain>
    </source>
</reference>
<sequence>MALRIHYKTCTILFIIITSSVLYLWLSSIQVVPSILHVHYIRKLWDEPYSQCVLHQEEETNSLSPHHPLYVTFSLHGRLGNWMFAYASLLGIAMRNNRKPFVSEHSSLSAIFKLQHTLPWQPVCMDDFQERYPCRYDRRTENLLLVNLTLKQYFQSWKYFEGYEVQIRKEFTFRPDIYADAKRIFLRYKGSNSNSSLVISVHVRRTDMMISSSTKLGFKSAPLEFINNAMNYMRSKFSRQVITFLVVSDDYVWSSTHLTEPDTVVIPKNHQFVDIAILSMCNHSIITTGTYGWWGAWLAGGHTVYYKNFPEHGSRLDQDFDPADFYPPSWVAMDTGTHQLLNLNLMICLLIFTVIL</sequence>
<keyword evidence="1 3" id="KW-0328">Glycosyltransferase</keyword>
<dbReference type="EC" id="2.4.1.-" evidence="3"/>
<dbReference type="GO" id="GO:0032580">
    <property type="term" value="C:Golgi cisterna membrane"/>
    <property type="evidence" value="ECO:0007669"/>
    <property type="project" value="UniProtKB-SubCell"/>
</dbReference>
<dbReference type="PANTHER" id="PTHR11927">
    <property type="entry name" value="GALACTOSIDE 2-L-FUCOSYLTRANSFERASE"/>
    <property type="match status" value="1"/>
</dbReference>
<protein>
    <recommendedName>
        <fullName evidence="3">L-Fucosyltransferase</fullName>
        <ecNumber evidence="3">2.4.1.-</ecNumber>
    </recommendedName>
</protein>
<dbReference type="Pfam" id="PF01531">
    <property type="entry name" value="Glyco_transf_11"/>
    <property type="match status" value="1"/>
</dbReference>
<keyword evidence="3" id="KW-0325">Glycoprotein</keyword>
<dbReference type="UniPathway" id="UPA00378"/>
<keyword evidence="3" id="KW-0472">Membrane</keyword>
<dbReference type="EMBL" id="NEDP02005578">
    <property type="protein sequence ID" value="OWF37846.1"/>
    <property type="molecule type" value="Genomic_DNA"/>
</dbReference>
<gene>
    <name evidence="4" type="ORF">KP79_PYT22636</name>
</gene>
<comment type="similarity">
    <text evidence="3">Belongs to the glycosyltransferase 11 family.</text>
</comment>
<proteinExistence type="inferred from homology"/>
<keyword evidence="3" id="KW-1133">Transmembrane helix</keyword>
<dbReference type="OrthoDB" id="3226at2759"/>
<evidence type="ECO:0000313" key="4">
    <source>
        <dbReference type="EMBL" id="OWF37846.1"/>
    </source>
</evidence>
<keyword evidence="3" id="KW-0735">Signal-anchor</keyword>
<evidence type="ECO:0000256" key="1">
    <source>
        <dbReference type="ARBA" id="ARBA00022676"/>
    </source>
</evidence>
<dbReference type="InterPro" id="IPR002516">
    <property type="entry name" value="Glyco_trans_11"/>
</dbReference>
<feature type="transmembrane region" description="Helical" evidence="3">
    <location>
        <begin position="7"/>
        <end position="26"/>
    </location>
</feature>